<keyword evidence="6 7" id="KW-0472">Membrane</keyword>
<keyword evidence="10" id="KW-1185">Reference proteome</keyword>
<dbReference type="PANTHER" id="PTHR48090:SF7">
    <property type="entry name" value="RFBJ PROTEIN"/>
    <property type="match status" value="1"/>
</dbReference>
<evidence type="ECO:0000313" key="9">
    <source>
        <dbReference type="EMBL" id="AXV07193.1"/>
    </source>
</evidence>
<keyword evidence="4 7" id="KW-0812">Transmembrane</keyword>
<dbReference type="InterPro" id="IPR022791">
    <property type="entry name" value="L-PG_synthase/AglD"/>
</dbReference>
<feature type="transmembrane region" description="Helical" evidence="7">
    <location>
        <begin position="732"/>
        <end position="754"/>
    </location>
</feature>
<feature type="transmembrane region" description="Helical" evidence="7">
    <location>
        <begin position="20"/>
        <end position="41"/>
    </location>
</feature>
<feature type="transmembrane region" description="Helical" evidence="7">
    <location>
        <begin position="528"/>
        <end position="547"/>
    </location>
</feature>
<dbReference type="KEGG" id="euz:DVS28_a2512"/>
<feature type="domain" description="Glycosyltransferase 2-like" evidence="8">
    <location>
        <begin position="806"/>
        <end position="931"/>
    </location>
</feature>
<dbReference type="InterPro" id="IPR001173">
    <property type="entry name" value="Glyco_trans_2-like"/>
</dbReference>
<accession>A0A346XY96</accession>
<dbReference type="OrthoDB" id="9810303at2"/>
<evidence type="ECO:0000256" key="6">
    <source>
        <dbReference type="ARBA" id="ARBA00023136"/>
    </source>
</evidence>
<feature type="transmembrane region" description="Helical" evidence="7">
    <location>
        <begin position="307"/>
        <end position="328"/>
    </location>
</feature>
<dbReference type="AlphaFoldDB" id="A0A346XY96"/>
<feature type="transmembrane region" description="Helical" evidence="7">
    <location>
        <begin position="335"/>
        <end position="359"/>
    </location>
</feature>
<dbReference type="Pfam" id="PF00535">
    <property type="entry name" value="Glycos_transf_2"/>
    <property type="match status" value="1"/>
</dbReference>
<feature type="transmembrane region" description="Helical" evidence="7">
    <location>
        <begin position="697"/>
        <end position="720"/>
    </location>
</feature>
<dbReference type="InterPro" id="IPR050256">
    <property type="entry name" value="Glycosyltransferase_2"/>
</dbReference>
<dbReference type="GO" id="GO:0005886">
    <property type="term" value="C:plasma membrane"/>
    <property type="evidence" value="ECO:0007669"/>
    <property type="project" value="UniProtKB-SubCell"/>
</dbReference>
<evidence type="ECO:0000256" key="7">
    <source>
        <dbReference type="SAM" id="Phobius"/>
    </source>
</evidence>
<dbReference type="SUPFAM" id="SSF53448">
    <property type="entry name" value="Nucleotide-diphospho-sugar transferases"/>
    <property type="match status" value="1"/>
</dbReference>
<dbReference type="Pfam" id="PF03706">
    <property type="entry name" value="LPG_synthase_TM"/>
    <property type="match status" value="1"/>
</dbReference>
<dbReference type="GO" id="GO:0016740">
    <property type="term" value="F:transferase activity"/>
    <property type="evidence" value="ECO:0007669"/>
    <property type="project" value="UniProtKB-KW"/>
</dbReference>
<feature type="transmembrane region" description="Helical" evidence="7">
    <location>
        <begin position="635"/>
        <end position="652"/>
    </location>
</feature>
<keyword evidence="5 7" id="KW-1133">Transmembrane helix</keyword>
<feature type="transmembrane region" description="Helical" evidence="7">
    <location>
        <begin position="149"/>
        <end position="168"/>
    </location>
</feature>
<feature type="transmembrane region" description="Helical" evidence="7">
    <location>
        <begin position="391"/>
        <end position="409"/>
    </location>
</feature>
<evidence type="ECO:0000313" key="10">
    <source>
        <dbReference type="Proteomes" id="UP000264006"/>
    </source>
</evidence>
<feature type="transmembrane region" description="Helical" evidence="7">
    <location>
        <begin position="365"/>
        <end position="384"/>
    </location>
</feature>
<feature type="transmembrane region" description="Helical" evidence="7">
    <location>
        <begin position="664"/>
        <end position="685"/>
    </location>
</feature>
<feature type="transmembrane region" description="Helical" evidence="7">
    <location>
        <begin position="760"/>
        <end position="781"/>
    </location>
</feature>
<feature type="transmembrane region" description="Helical" evidence="7">
    <location>
        <begin position="241"/>
        <end position="259"/>
    </location>
</feature>
<gene>
    <name evidence="9" type="ORF">DVS28_a2512</name>
</gene>
<proteinExistence type="inferred from homology"/>
<comment type="similarity">
    <text evidence="2">Belongs to the glycosyltransferase 2 family.</text>
</comment>
<keyword evidence="3" id="KW-1003">Cell membrane</keyword>
<dbReference type="InterPro" id="IPR029044">
    <property type="entry name" value="Nucleotide-diphossugar_trans"/>
</dbReference>
<feature type="transmembrane region" description="Helical" evidence="7">
    <location>
        <begin position="449"/>
        <end position="466"/>
    </location>
</feature>
<organism evidence="9 10">
    <name type="scientific">Euzebya pacifica</name>
    <dbReference type="NCBI Taxonomy" id="1608957"/>
    <lineage>
        <taxon>Bacteria</taxon>
        <taxon>Bacillati</taxon>
        <taxon>Actinomycetota</taxon>
        <taxon>Nitriliruptoria</taxon>
        <taxon>Euzebyales</taxon>
    </lineage>
</organism>
<dbReference type="Gene3D" id="3.90.550.10">
    <property type="entry name" value="Spore Coat Polysaccharide Biosynthesis Protein SpsA, Chain A"/>
    <property type="match status" value="1"/>
</dbReference>
<dbReference type="EMBL" id="CP031165">
    <property type="protein sequence ID" value="AXV07193.1"/>
    <property type="molecule type" value="Genomic_DNA"/>
</dbReference>
<name>A0A346XY96_9ACTN</name>
<dbReference type="PANTHER" id="PTHR48090">
    <property type="entry name" value="UNDECAPRENYL-PHOSPHATE 4-DEOXY-4-FORMAMIDO-L-ARABINOSE TRANSFERASE-RELATED"/>
    <property type="match status" value="1"/>
</dbReference>
<evidence type="ECO:0000256" key="2">
    <source>
        <dbReference type="ARBA" id="ARBA00006739"/>
    </source>
</evidence>
<evidence type="ECO:0000256" key="3">
    <source>
        <dbReference type="ARBA" id="ARBA00022475"/>
    </source>
</evidence>
<comment type="subcellular location">
    <subcellularLocation>
        <location evidence="1">Cell membrane</location>
        <topology evidence="1">Multi-pass membrane protein</topology>
    </subcellularLocation>
</comment>
<reference evidence="9 10" key="1">
    <citation type="submission" date="2018-09" db="EMBL/GenBank/DDBJ databases">
        <title>Complete genome sequence of Euzebya sp. DY32-46 isolated from seawater of Pacific Ocean.</title>
        <authorList>
            <person name="Xu L."/>
            <person name="Wu Y.-H."/>
            <person name="Xu X.-W."/>
        </authorList>
    </citation>
    <scope>NUCLEOTIDE SEQUENCE [LARGE SCALE GENOMIC DNA]</scope>
    <source>
        <strain evidence="9 10">DY32-46</strain>
    </source>
</reference>
<feature type="transmembrane region" description="Helical" evidence="7">
    <location>
        <begin position="610"/>
        <end position="629"/>
    </location>
</feature>
<keyword evidence="9" id="KW-0808">Transferase</keyword>
<feature type="transmembrane region" description="Helical" evidence="7">
    <location>
        <begin position="487"/>
        <end position="508"/>
    </location>
</feature>
<evidence type="ECO:0000256" key="4">
    <source>
        <dbReference type="ARBA" id="ARBA00022692"/>
    </source>
</evidence>
<sequence>MMTDVRAGQATGRALLTRWVVASALVALVGSLVGVGARATYGARTSGDEPYYLLTALGLARDGSLDIADEIEEEAFRPFHEIALDEQTTPLDASGRRVSPHDPLLGVLLAPAMALPPDAAWPAAKATLAILAALLAGLTTWVAVRRFEVRPAVAGLVVGGLSAAMPLASYGTQVYPEVPAALAVMVAVAVLTAPRVGLRHVLGFVAAIVALPWLAVKYAPVAAVVVLLAGVRWWRDGHRQLVWVGAGLLGLAGIAYLGLHQLWYGGWTVYAAGDHFVSGGELSVVGNAPNPFGRAKRLVGLLVDADFGIAAWTPAWFALPAAVAVVLRQRVTDRWALLAPAAGGWLTATFVALTMHGWWSPGRQVVVVLPLLVIVLARAADTLLRSRTAFTAGLAALLSGIVGWVWLAVEATTGGPVLIVDFAESGSPIRRALIGLLPDGRRAGVADDVLLLVWAVLLVGSAVAAWRRAGRADVVTASDEAVDVRRLVRAGAIAVGSVLAVGVTVWGVRTVDTAALRTAWDTLSASPGRLLLGLASFGLAFVLRAVAWQRVLPRLSFGQALAGIHLALGGNHVLPLRMGEPLRVVSVVRRAGVEAGAATASTVLLRSGDVLVLLVLGMLAGPAVVTRMLGPIGGVVAGIVAALGVAAWLVIARRTSPTSAAAGPLPAGGLPGLSVIGLTAAAWLLEAVLVHQVAGVFGVQLTAAESVVVLAAAIAGQLVAVAPGGIGSYEAAATAGLAAAGVPVATGLAIAIGLHAVKTAYSIAVGAVALWVPSPGLLGNLRLPRRAVERPVPARATEPDAPVVLFMPAHNEGPRVADVVRRAPSTVHGHPVVVAVIDDGSTDDTVAEAVAAGAVVVPHPTNLGLGAAVRTGLGWAVEQHAAAVAFCDADGEYDPAELGNLVAPILDGDADYVGGSRFAGDIEWMRPHRRAGNLVLTAWVRWTVRQPVSDGQTGYRAFSPGAAADAQIPHDYNYAQVLTIDLLGRGYRYAEVPITYRFRESGRSFVRLGRYLRRVVPTVWRQLNSPRLAA</sequence>
<feature type="transmembrane region" description="Helical" evidence="7">
    <location>
        <begin position="123"/>
        <end position="143"/>
    </location>
</feature>
<feature type="transmembrane region" description="Helical" evidence="7">
    <location>
        <begin position="204"/>
        <end position="229"/>
    </location>
</feature>
<evidence type="ECO:0000259" key="8">
    <source>
        <dbReference type="Pfam" id="PF00535"/>
    </source>
</evidence>
<evidence type="ECO:0000256" key="1">
    <source>
        <dbReference type="ARBA" id="ARBA00004651"/>
    </source>
</evidence>
<protein>
    <submittedName>
        <fullName evidence="9">Glycosyltransferase</fullName>
    </submittedName>
</protein>
<dbReference type="Proteomes" id="UP000264006">
    <property type="component" value="Chromosome"/>
</dbReference>
<dbReference type="CDD" id="cd04179">
    <property type="entry name" value="DPM_DPG-synthase_like"/>
    <property type="match status" value="1"/>
</dbReference>
<evidence type="ECO:0000256" key="5">
    <source>
        <dbReference type="ARBA" id="ARBA00022989"/>
    </source>
</evidence>